<organism evidence="1">
    <name type="scientific">Spironucleus salmonicida</name>
    <dbReference type="NCBI Taxonomy" id="348837"/>
    <lineage>
        <taxon>Eukaryota</taxon>
        <taxon>Metamonada</taxon>
        <taxon>Diplomonadida</taxon>
        <taxon>Hexamitidae</taxon>
        <taxon>Hexamitinae</taxon>
        <taxon>Spironucleus</taxon>
    </lineage>
</organism>
<accession>V6LWU0</accession>
<reference evidence="1 2" key="1">
    <citation type="journal article" date="2014" name="PLoS Genet.">
        <title>The Genome of Spironucleus salmonicida Highlights a Fish Pathogen Adapted to Fluctuating Environments.</title>
        <authorList>
            <person name="Xu F."/>
            <person name="Jerlstrom-Hultqvist J."/>
            <person name="Einarsson E."/>
            <person name="Astvaldsson A."/>
            <person name="Svard S.G."/>
            <person name="Andersson J.O."/>
        </authorList>
    </citation>
    <scope>NUCLEOTIDE SEQUENCE</scope>
    <source>
        <strain evidence="2">ATCC 50377</strain>
    </source>
</reference>
<keyword evidence="3" id="KW-1185">Reference proteome</keyword>
<evidence type="ECO:0000313" key="1">
    <source>
        <dbReference type="EMBL" id="EST49117.1"/>
    </source>
</evidence>
<protein>
    <submittedName>
        <fullName evidence="1">Uncharacterized protein</fullName>
    </submittedName>
</protein>
<dbReference type="Proteomes" id="UP000018208">
    <property type="component" value="Unassembled WGS sequence"/>
</dbReference>
<proteinExistence type="predicted"/>
<dbReference type="EMBL" id="AUWU02000005">
    <property type="protein sequence ID" value="KAH0572739.1"/>
    <property type="molecule type" value="Genomic_DNA"/>
</dbReference>
<reference evidence="2" key="2">
    <citation type="submission" date="2020-12" db="EMBL/GenBank/DDBJ databases">
        <title>New Spironucleus salmonicida genome in near-complete chromosomes.</title>
        <authorList>
            <person name="Xu F."/>
            <person name="Kurt Z."/>
            <person name="Jimenez-Gonzalez A."/>
            <person name="Astvaldsson A."/>
            <person name="Andersson J.O."/>
            <person name="Svard S.G."/>
        </authorList>
    </citation>
    <scope>NUCLEOTIDE SEQUENCE</scope>
    <source>
        <strain evidence="2">ATCC 50377</strain>
    </source>
</reference>
<name>V6LWU0_9EUKA</name>
<dbReference type="AlphaFoldDB" id="V6LWU0"/>
<dbReference type="VEuPathDB" id="GiardiaDB:SS50377_24852"/>
<gene>
    <name evidence="1" type="ORF">SS50377_10602</name>
    <name evidence="2" type="ORF">SS50377_24852</name>
</gene>
<evidence type="ECO:0000313" key="2">
    <source>
        <dbReference type="EMBL" id="KAH0572739.1"/>
    </source>
</evidence>
<sequence>MKYTQHLMGNIQLDLVQITQFFDQNTYIIARNYKQVNIVAAIILKNFIKRFATVGRKPQFQGCQIYIRLWTGQDLQLAKLIDCYRE</sequence>
<dbReference type="EMBL" id="KI545956">
    <property type="protein sequence ID" value="EST49117.1"/>
    <property type="molecule type" value="Genomic_DNA"/>
</dbReference>
<evidence type="ECO:0000313" key="3">
    <source>
        <dbReference type="Proteomes" id="UP000018208"/>
    </source>
</evidence>